<organism evidence="2 3">
    <name type="scientific">Trichonephila clavipes</name>
    <name type="common">Golden silk orbweaver</name>
    <name type="synonym">Nephila clavipes</name>
    <dbReference type="NCBI Taxonomy" id="2585209"/>
    <lineage>
        <taxon>Eukaryota</taxon>
        <taxon>Metazoa</taxon>
        <taxon>Ecdysozoa</taxon>
        <taxon>Arthropoda</taxon>
        <taxon>Chelicerata</taxon>
        <taxon>Arachnida</taxon>
        <taxon>Araneae</taxon>
        <taxon>Araneomorphae</taxon>
        <taxon>Entelegynae</taxon>
        <taxon>Araneoidea</taxon>
        <taxon>Nephilidae</taxon>
        <taxon>Trichonephila</taxon>
    </lineage>
</organism>
<comment type="caution">
    <text evidence="2">The sequence shown here is derived from an EMBL/GenBank/DDBJ whole genome shotgun (WGS) entry which is preliminary data.</text>
</comment>
<evidence type="ECO:0000313" key="3">
    <source>
        <dbReference type="Proteomes" id="UP000887159"/>
    </source>
</evidence>
<accession>A0A8X6WEX8</accession>
<dbReference type="EMBL" id="BMAU01021407">
    <property type="protein sequence ID" value="GFY33134.1"/>
    <property type="molecule type" value="Genomic_DNA"/>
</dbReference>
<sequence length="84" mass="9846">MLLSQADPKWKDQSSPIALNESKAKKLSIVERLQAFSSPETKPVKKELKKTFSDPETTSDKQQWTSWEETKRLPEKPSWKTWRN</sequence>
<evidence type="ECO:0000256" key="1">
    <source>
        <dbReference type="SAM" id="MobiDB-lite"/>
    </source>
</evidence>
<feature type="compositionally biased region" description="Basic and acidic residues" evidence="1">
    <location>
        <begin position="68"/>
        <end position="78"/>
    </location>
</feature>
<proteinExistence type="predicted"/>
<keyword evidence="3" id="KW-1185">Reference proteome</keyword>
<feature type="compositionally biased region" description="Polar residues" evidence="1">
    <location>
        <begin position="54"/>
        <end position="67"/>
    </location>
</feature>
<gene>
    <name evidence="2" type="primary">AVEN_156724_1</name>
    <name evidence="2" type="ORF">TNCV_2230831</name>
</gene>
<evidence type="ECO:0000313" key="2">
    <source>
        <dbReference type="EMBL" id="GFY33134.1"/>
    </source>
</evidence>
<dbReference type="AlphaFoldDB" id="A0A8X6WEX8"/>
<dbReference type="Proteomes" id="UP000887159">
    <property type="component" value="Unassembled WGS sequence"/>
</dbReference>
<reference evidence="2" key="1">
    <citation type="submission" date="2020-08" db="EMBL/GenBank/DDBJ databases">
        <title>Multicomponent nature underlies the extraordinary mechanical properties of spider dragline silk.</title>
        <authorList>
            <person name="Kono N."/>
            <person name="Nakamura H."/>
            <person name="Mori M."/>
            <person name="Yoshida Y."/>
            <person name="Ohtoshi R."/>
            <person name="Malay A.D."/>
            <person name="Moran D.A.P."/>
            <person name="Tomita M."/>
            <person name="Numata K."/>
            <person name="Arakawa K."/>
        </authorList>
    </citation>
    <scope>NUCLEOTIDE SEQUENCE</scope>
</reference>
<feature type="region of interest" description="Disordered" evidence="1">
    <location>
        <begin position="39"/>
        <end position="84"/>
    </location>
</feature>
<protein>
    <submittedName>
        <fullName evidence="2">Uncharacterized protein</fullName>
    </submittedName>
</protein>
<feature type="compositionally biased region" description="Basic and acidic residues" evidence="1">
    <location>
        <begin position="42"/>
        <end position="53"/>
    </location>
</feature>
<name>A0A8X6WEX8_TRICX</name>